<evidence type="ECO:0000313" key="5">
    <source>
        <dbReference type="EMBL" id="KXB77874.1"/>
    </source>
</evidence>
<dbReference type="SUPFAM" id="SSF51998">
    <property type="entry name" value="PFL-like glycyl radical enzymes"/>
    <property type="match status" value="1"/>
</dbReference>
<comment type="caution">
    <text evidence="5">The sequence shown here is derived from an EMBL/GenBank/DDBJ whole genome shotgun (WGS) entry which is preliminary data.</text>
</comment>
<dbReference type="PANTHER" id="PTHR43371">
    <property type="entry name" value="VITAMIN B12-DEPENDENT RIBONUCLEOTIDE REDUCTASE"/>
    <property type="match status" value="1"/>
</dbReference>
<keyword evidence="4" id="KW-0170">Cobalt</keyword>
<dbReference type="STRING" id="322095.HMPREF3185_00344"/>
<evidence type="ECO:0000313" key="6">
    <source>
        <dbReference type="Proteomes" id="UP000070224"/>
    </source>
</evidence>
<sequence length="769" mass="86126">MTESKRALSEYVYQSKYSLFREDLGRKETWEESVERIRQMHLTHLERFAPQALQDEWFMTQFNEAIDYYKLKKFVGSQRNLQFGGEPVLKSSAKSYNCSYSHCDRLEVFREIEWLLLSGCGCGLSVEQAHVDKLPSLLPASELSQESEAYVIGDSIEGWADSIHRLLEYYFIPGVKKPVFDYSEIRPKGAKIAGRFIAPGPDGLRMALDRIRALMKEAVAAGQKRLSALQCTDIIAHLADSVLSGGVRRSALMILFSPEDTEMVNCKHGDWFTTNPQRARFNMSAALNRGEVDRSLYESLFEAMRTSGDPGLYWRDKFGVGCNPCCEIGFFPTDKNGDTGWQVCNLASINGMECTSEEEFYKICRCASTLATVQATYMDFPYLGQATTNIIQSDPLIGVSIGGIMNNPQILTNKDILAVGAMQVRQQNSQCARILGINPASRTTCVKPDGTVSLLLGMTSGIHGAYAKRYLRSVEANIEEPNLKAYEEANPKAVQPNIFKPATDKKIFFPIEESEDTLLRSELSGVKLLEYVKLVQQSWVIPGMSDMESPIKNNVSNTVDVPNDQWDAVCDWVWENQDYIAGVTFLSTYGDMDLPQAPMCKVSTAEEILREYGVGSMFASGLVVDTIEVFGDLWKACESAQGRGEQLFVSDYAIDDYIQRHSVEGEAPCLDREHVRGILAARLQDKVDNLAAKRDIVRRIEKFAHNYYRGDIYKAVNVLKSVNNLHLFEVLKKTYKPVDWKSVDFSGKQFTNADELGAASCAGGACEIK</sequence>
<organism evidence="5 6">
    <name type="scientific">Porphyromonas somerae</name>
    <dbReference type="NCBI Taxonomy" id="322095"/>
    <lineage>
        <taxon>Bacteria</taxon>
        <taxon>Pseudomonadati</taxon>
        <taxon>Bacteroidota</taxon>
        <taxon>Bacteroidia</taxon>
        <taxon>Bacteroidales</taxon>
        <taxon>Porphyromonadaceae</taxon>
        <taxon>Porphyromonas</taxon>
    </lineage>
</organism>
<dbReference type="OrthoDB" id="9763270at2"/>
<proteinExistence type="predicted"/>
<evidence type="ECO:0000256" key="4">
    <source>
        <dbReference type="ARBA" id="ARBA00023285"/>
    </source>
</evidence>
<dbReference type="AlphaFoldDB" id="A0A134BD45"/>
<dbReference type="PANTHER" id="PTHR43371:SF1">
    <property type="entry name" value="RIBONUCLEOSIDE-DIPHOSPHATE REDUCTASE"/>
    <property type="match status" value="1"/>
</dbReference>
<dbReference type="GO" id="GO:0004748">
    <property type="term" value="F:ribonucleoside-diphosphate reductase activity, thioredoxin disulfide as acceptor"/>
    <property type="evidence" value="ECO:0007669"/>
    <property type="project" value="TreeGrafter"/>
</dbReference>
<reference evidence="6" key="1">
    <citation type="submission" date="2016-01" db="EMBL/GenBank/DDBJ databases">
        <authorList>
            <person name="Mitreva M."/>
            <person name="Pepin K.H."/>
            <person name="Mihindukulasuriya K.A."/>
            <person name="Fulton R."/>
            <person name="Fronick C."/>
            <person name="O'Laughlin M."/>
            <person name="Miner T."/>
            <person name="Herter B."/>
            <person name="Rosa B.A."/>
            <person name="Cordes M."/>
            <person name="Tomlinson C."/>
            <person name="Wollam A."/>
            <person name="Palsikar V.B."/>
            <person name="Mardis E.R."/>
            <person name="Wilson R.K."/>
        </authorList>
    </citation>
    <scope>NUCLEOTIDE SEQUENCE [LARGE SCALE GENOMIC DNA]</scope>
    <source>
        <strain evidence="6">KA00683</strain>
    </source>
</reference>
<dbReference type="Proteomes" id="UP000070224">
    <property type="component" value="Unassembled WGS sequence"/>
</dbReference>
<dbReference type="EMBL" id="LSDK01000023">
    <property type="protein sequence ID" value="KXB77874.1"/>
    <property type="molecule type" value="Genomic_DNA"/>
</dbReference>
<dbReference type="GO" id="GO:0031419">
    <property type="term" value="F:cobalamin binding"/>
    <property type="evidence" value="ECO:0007669"/>
    <property type="project" value="UniProtKB-KW"/>
</dbReference>
<evidence type="ECO:0000256" key="2">
    <source>
        <dbReference type="ARBA" id="ARBA00022628"/>
    </source>
</evidence>
<dbReference type="Gene3D" id="3.20.70.20">
    <property type="match status" value="2"/>
</dbReference>
<protein>
    <submittedName>
        <fullName evidence="5">Uncharacterized protein</fullName>
    </submittedName>
</protein>
<gene>
    <name evidence="5" type="ORF">HMPREF3185_00344</name>
</gene>
<accession>A0A134BD45</accession>
<evidence type="ECO:0000256" key="3">
    <source>
        <dbReference type="ARBA" id="ARBA00023002"/>
    </source>
</evidence>
<name>A0A134BD45_9PORP</name>
<dbReference type="InterPro" id="IPR050862">
    <property type="entry name" value="RdRp_reductase_class-2"/>
</dbReference>
<keyword evidence="6" id="KW-1185">Reference proteome</keyword>
<keyword evidence="3" id="KW-0560">Oxidoreductase</keyword>
<comment type="cofactor">
    <cofactor evidence="1">
        <name>adenosylcob(III)alamin</name>
        <dbReference type="ChEBI" id="CHEBI:18408"/>
    </cofactor>
</comment>
<dbReference type="PATRIC" id="fig|322095.3.peg.340"/>
<evidence type="ECO:0000256" key="1">
    <source>
        <dbReference type="ARBA" id="ARBA00001922"/>
    </source>
</evidence>
<keyword evidence="2" id="KW-0846">Cobalamin</keyword>